<reference evidence="2 3" key="1">
    <citation type="journal article" date="2019" name="Int. J. Syst. Evol. Microbiol.">
        <title>The Global Catalogue of Microorganisms (GCM) 10K type strain sequencing project: providing services to taxonomists for standard genome sequencing and annotation.</title>
        <authorList>
            <consortium name="The Broad Institute Genomics Platform"/>
            <consortium name="The Broad Institute Genome Sequencing Center for Infectious Disease"/>
            <person name="Wu L."/>
            <person name="Ma J."/>
        </authorList>
    </citation>
    <scope>NUCLEOTIDE SEQUENCE [LARGE SCALE GENOMIC DNA]</scope>
    <source>
        <strain evidence="2 3">CGMCC 1.12543</strain>
    </source>
</reference>
<dbReference type="AlphaFoldDB" id="A0ABD5RGP6"/>
<dbReference type="EMBL" id="JBHSQH010000001">
    <property type="protein sequence ID" value="MFC5969746.1"/>
    <property type="molecule type" value="Genomic_DNA"/>
</dbReference>
<gene>
    <name evidence="2" type="ORF">ACFPYI_00235</name>
</gene>
<sequence length="771" mass="83011">MRAGLNVTPTSSPTGFVVADDVMGVRAEFRTPTPVRPKGCSTEPFCLPVDDAVVLRTRAVRIPKFPVLIVRDGSGEVACEVAGRETRSLGPGVWTVELSSTAVKTYLHVEGGFTTYADEDGRVVEAADATRFRIGTRSRHDHPAATVTVPETPEGVAAALSQFGSALKTTSPERSWPTLRGHPPLLERGDELHVPESLSSDRRTRRLVVEVPPSLRYLYPVTSLAFFLDARVELGARPRLRTDDHGWTFPLDDTTSGGAAGQTDARGRRHVGGSRSFEERVARTLQHLFTFECVTRTEGLYPFDLDERRRVERRLAETGRSLDFGALYDAPLADRTRAYLDVPFDVVTPAVPRWKLTADVAPRYDGLEHLPYVADDLGVVRCLSPSPQTDERGGTTALDAFVRGGDAEPGGPTGPSGASERPLPTATDTTNGRLPGDSTERGGDDTPESAAPSRGDGGSASPTLADETVVVPRPTDSIEQVWVGDGYPVGGTKPDLGASRRRLDATASGEVDVAVVANDPEMREELAVSGLYGLRDLVAFSVETYEEVTRAELVDLLQTDCDFLHYVGHVDERGLQCADGYLDAATLDRVAVRAFMLNACRSYVQAHHLVDAGAIGGVATVENVENAAATGLGRTVARLLNAGFSLGGAIDVLGSETAAGDQYLVVGDQNLTVAQNRSGIPMRWDLVRTDDGRFEITVHGFPTRGNLGGIYAPTVDGVERRFLGAGRMTTLTMSAREFQEFCSMERLPVTTPDHDGVCWSDDLPDDVDPTL</sequence>
<protein>
    <recommendedName>
        <fullName evidence="4">Caspase domain-containing protein</fullName>
    </recommendedName>
</protein>
<dbReference type="Proteomes" id="UP001596099">
    <property type="component" value="Unassembled WGS sequence"/>
</dbReference>
<evidence type="ECO:0008006" key="4">
    <source>
        <dbReference type="Google" id="ProtNLM"/>
    </source>
</evidence>
<feature type="region of interest" description="Disordered" evidence="1">
    <location>
        <begin position="401"/>
        <end position="498"/>
    </location>
</feature>
<organism evidence="2 3">
    <name type="scientific">Halomarina salina</name>
    <dbReference type="NCBI Taxonomy" id="1872699"/>
    <lineage>
        <taxon>Archaea</taxon>
        <taxon>Methanobacteriati</taxon>
        <taxon>Methanobacteriota</taxon>
        <taxon>Stenosarchaea group</taxon>
        <taxon>Halobacteria</taxon>
        <taxon>Halobacteriales</taxon>
        <taxon>Natronomonadaceae</taxon>
        <taxon>Halomarina</taxon>
    </lineage>
</organism>
<feature type="region of interest" description="Disordered" evidence="1">
    <location>
        <begin position="251"/>
        <end position="272"/>
    </location>
</feature>
<evidence type="ECO:0000313" key="3">
    <source>
        <dbReference type="Proteomes" id="UP001596099"/>
    </source>
</evidence>
<dbReference type="RefSeq" id="WP_247418067.1">
    <property type="nucleotide sequence ID" value="NZ_JALLGW010000001.1"/>
</dbReference>
<proteinExistence type="predicted"/>
<evidence type="ECO:0000313" key="2">
    <source>
        <dbReference type="EMBL" id="MFC5969746.1"/>
    </source>
</evidence>
<name>A0ABD5RGP6_9EURY</name>
<comment type="caution">
    <text evidence="2">The sequence shown here is derived from an EMBL/GenBank/DDBJ whole genome shotgun (WGS) entry which is preliminary data.</text>
</comment>
<evidence type="ECO:0000256" key="1">
    <source>
        <dbReference type="SAM" id="MobiDB-lite"/>
    </source>
</evidence>
<accession>A0ABD5RGP6</accession>
<keyword evidence="3" id="KW-1185">Reference proteome</keyword>